<sequence length="398" mass="45282">MDFKKLGLSLIFLSATSNLFVGCSSSATNDTSLHESSSSSNVYDWSNITIPPQAPNSKVWELQEEVSDDFNYKFEEASEKVNFGDDKWYNFYHNNWDGPGTTYWKYNHVSVNGSELEIKASRWSRQNEAAPISASPNKMDRPSGGINSGCITSNNQIIYPVYVEASVSVANIALASDIWLLSSDDTQEIDIMECYGGADSNNSYFAKFIHLSHHSFIRDPFQDYQPRGKNSWWTRKDISTSWGDYSWNAGDRKFIQIGVNWIGPKHFEYYIDGELVRVLYDKASATKNADQWFYTYPSMTDGRLDFNDNGFQKENLYSKSPTFSYGVLQEADSISNVSVIDPYKFQGEEGFTKPLDIIINVESQDWHVEAGRTPNDALLNDPAKNTMKVDWVRVYKPV</sequence>
<name>A0A1I2KU54_9FLAO</name>
<dbReference type="RefSeq" id="WP_143083620.1">
    <property type="nucleotide sequence ID" value="NZ_FOOH01000004.1"/>
</dbReference>
<dbReference type="Gene3D" id="2.60.120.200">
    <property type="match status" value="1"/>
</dbReference>
<dbReference type="PROSITE" id="PS51762">
    <property type="entry name" value="GH16_2"/>
    <property type="match status" value="1"/>
</dbReference>
<dbReference type="SUPFAM" id="SSF49899">
    <property type="entry name" value="Concanavalin A-like lectins/glucanases"/>
    <property type="match status" value="1"/>
</dbReference>
<dbReference type="InterPro" id="IPR013320">
    <property type="entry name" value="ConA-like_dom_sf"/>
</dbReference>
<feature type="domain" description="GH16" evidence="2">
    <location>
        <begin position="43"/>
        <end position="398"/>
    </location>
</feature>
<evidence type="ECO:0000256" key="1">
    <source>
        <dbReference type="ARBA" id="ARBA00006865"/>
    </source>
</evidence>
<dbReference type="InterPro" id="IPR050546">
    <property type="entry name" value="Glycosyl_Hydrlase_16"/>
</dbReference>
<evidence type="ECO:0000313" key="4">
    <source>
        <dbReference type="Proteomes" id="UP000199116"/>
    </source>
</evidence>
<evidence type="ECO:0000313" key="3">
    <source>
        <dbReference type="EMBL" id="SFF68436.1"/>
    </source>
</evidence>
<dbReference type="SMR" id="A0A1I2KU54"/>
<dbReference type="AlphaFoldDB" id="A0A1I2KU54"/>
<accession>A0A1I2KU54</accession>
<dbReference type="Proteomes" id="UP000199116">
    <property type="component" value="Unassembled WGS sequence"/>
</dbReference>
<dbReference type="PROSITE" id="PS51257">
    <property type="entry name" value="PROKAR_LIPOPROTEIN"/>
    <property type="match status" value="1"/>
</dbReference>
<gene>
    <name evidence="3" type="ORF">SAMN04488033_10483</name>
</gene>
<comment type="similarity">
    <text evidence="1">Belongs to the glycosyl hydrolase 16 family.</text>
</comment>
<protein>
    <recommendedName>
        <fullName evidence="2">GH16 domain-containing protein</fullName>
    </recommendedName>
</protein>
<dbReference type="GO" id="GO:0004553">
    <property type="term" value="F:hydrolase activity, hydrolyzing O-glycosyl compounds"/>
    <property type="evidence" value="ECO:0007669"/>
    <property type="project" value="InterPro"/>
</dbReference>
<dbReference type="PANTHER" id="PTHR10963:SF55">
    <property type="entry name" value="GLYCOSIDE HYDROLASE FAMILY 16 PROTEIN"/>
    <property type="match status" value="1"/>
</dbReference>
<reference evidence="4" key="1">
    <citation type="submission" date="2016-10" db="EMBL/GenBank/DDBJ databases">
        <authorList>
            <person name="Varghese N."/>
            <person name="Submissions S."/>
        </authorList>
    </citation>
    <scope>NUCLEOTIDE SEQUENCE [LARGE SCALE GENOMIC DNA]</scope>
    <source>
        <strain evidence="4">DSM 23515</strain>
    </source>
</reference>
<proteinExistence type="inferred from homology"/>
<dbReference type="GO" id="GO:0005975">
    <property type="term" value="P:carbohydrate metabolic process"/>
    <property type="evidence" value="ECO:0007669"/>
    <property type="project" value="InterPro"/>
</dbReference>
<organism evidence="3 4">
    <name type="scientific">Salegentibacter agarivorans</name>
    <dbReference type="NCBI Taxonomy" id="345907"/>
    <lineage>
        <taxon>Bacteria</taxon>
        <taxon>Pseudomonadati</taxon>
        <taxon>Bacteroidota</taxon>
        <taxon>Flavobacteriia</taxon>
        <taxon>Flavobacteriales</taxon>
        <taxon>Flavobacteriaceae</taxon>
        <taxon>Salegentibacter</taxon>
    </lineage>
</organism>
<dbReference type="InterPro" id="IPR000757">
    <property type="entry name" value="Beta-glucanase-like"/>
</dbReference>
<dbReference type="EMBL" id="FOOH01000004">
    <property type="protein sequence ID" value="SFF68436.1"/>
    <property type="molecule type" value="Genomic_DNA"/>
</dbReference>
<dbReference type="PANTHER" id="PTHR10963">
    <property type="entry name" value="GLYCOSYL HYDROLASE-RELATED"/>
    <property type="match status" value="1"/>
</dbReference>
<evidence type="ECO:0000259" key="2">
    <source>
        <dbReference type="PROSITE" id="PS51762"/>
    </source>
</evidence>
<keyword evidence="4" id="KW-1185">Reference proteome</keyword>